<dbReference type="PANTHER" id="PTHR10943:SF1">
    <property type="entry name" value="26S PROTEASOME NON-ATPASE REGULATORY SUBUNIT 2"/>
    <property type="match status" value="1"/>
</dbReference>
<evidence type="ECO:0000256" key="3">
    <source>
        <dbReference type="ARBA" id="ARBA00005460"/>
    </source>
</evidence>
<proteinExistence type="inferred from homology"/>
<sequence>MGFVVSSGFRGGPEAGDSRLAEEGGSPAVSGRRPALQEAVRPACAREAIWETGRGERCARSLPAVAADMEEGGRDKAPVQPQQPPASVPGGGDEKSSGKERREPGDKDKEQELSEEDKQLQDELEMLVERLGEKDTSLYRPALEELRRQIRSSTTSMTSVPKPLKFLRPHYGKLKEIYENMAPGENKRFAADIISVLAMTMSGERECLKYRLVGSQEELASWGHEYVRHLAGEVAKEWQELDDAEKTQREPLLTLVKEIVPYNMAHNAEHEACDLLMEIEQVDMLEKDIDENAYAKVCLYLTSCVNYVPEPENSALLRCALGVFRKFSRFPEALRLALMLNDMELVEDIFTSCKDVYVGDELAEEGISSWMGCLPEELGFVVSGLELRACSVPSANGGLADVMALSHRVVQKQMAFMLGRHGVFLELSEDVEEYEDLTEIMSNVQLNSNFLALARELDIMEPKVPDDIYKTHLENNRFGGSGSQVDSARMNLASSFVNGFVNAAFGQDKLLTDDGNKWLYKNKDHGMLSAAASLGMILLWDVDGGLTQIDKYLYSSEDYIKSGALLACGIVNSGVRNECDPALALLSDYVLHNSNTMRLGSIFGLGLAYAGSNREDVLTLLLPVMGDSKSSMEVAGVTALACGMIAVGSCNGDVTSTILQTIMEKSETELKDTYARWLPLGLGLNHLGKGEAIEAILAALEVVSEPFRSFANTLVDVCAYAGSGNVLKVQQLLHICSEHFDSKEKEEDKDKKEKKDKDKKEAPADMGAHQGVAVLGIALIAMGEEIGAEMALRTFGHLLRYGEPTLRRAVPLALALISVSNPRLNILDTLSKFSHDADPEVSYNSIFAMGMVGSGTNNARLAAMLRQLAQYHAKDPNNLFMVRLAQGLTHLGKGTLTLCPYHSDRQLMSQVAVAGLLTVLVSFLDVRNIILGKSHYVLYGLVAAMQPRMLVTFDEELRPLPVSVRVGQAVDVVGQAGKPKTITGFQTHTTPVLLAHGERAELATEEFLPVTPILEGFVILRKNPNYDL</sequence>
<dbReference type="AlphaFoldDB" id="A0A8J6DPM2"/>
<evidence type="ECO:0000256" key="8">
    <source>
        <dbReference type="PIRNR" id="PIRNR015965"/>
    </source>
</evidence>
<reference evidence="12" key="1">
    <citation type="journal article" date="2021" name="Evol. Appl.">
        <title>The genome of the Pyrenean desman and the effects of bottlenecks and inbreeding on the genomic landscape of an endangered species.</title>
        <authorList>
            <person name="Escoda L."/>
            <person name="Castresana J."/>
        </authorList>
    </citation>
    <scope>NUCLEOTIDE SEQUENCE</scope>
    <source>
        <strain evidence="12">IBE-C5619</strain>
    </source>
</reference>
<dbReference type="InterPro" id="IPR016024">
    <property type="entry name" value="ARM-type_fold"/>
</dbReference>
<dbReference type="Gene3D" id="1.25.10.10">
    <property type="entry name" value="Leucine-rich Repeat Variant"/>
    <property type="match status" value="1"/>
</dbReference>
<dbReference type="InterPro" id="IPR011989">
    <property type="entry name" value="ARM-like"/>
</dbReference>
<dbReference type="InterPro" id="IPR016643">
    <property type="entry name" value="26S_Psome_Rpn1"/>
</dbReference>
<feature type="compositionally biased region" description="Basic and acidic residues" evidence="9">
    <location>
        <begin position="92"/>
        <end position="118"/>
    </location>
</feature>
<comment type="caution">
    <text evidence="12">The sequence shown here is derived from an EMBL/GenBank/DDBJ whole genome shotgun (WGS) entry which is preliminary data.</text>
</comment>
<feature type="domain" description="RPN1 N-terminal" evidence="10">
    <location>
        <begin position="124"/>
        <end position="363"/>
    </location>
</feature>
<dbReference type="Pfam" id="PF18051">
    <property type="entry name" value="RPN1_C"/>
    <property type="match status" value="1"/>
</dbReference>
<dbReference type="OrthoDB" id="10252509at2759"/>
<dbReference type="PIRSF" id="PIRSF015965">
    <property type="entry name" value="26S_Psome_Rpn1"/>
    <property type="match status" value="1"/>
</dbReference>
<evidence type="ECO:0000256" key="4">
    <source>
        <dbReference type="ARBA" id="ARBA00014928"/>
    </source>
</evidence>
<dbReference type="InterPro" id="IPR040892">
    <property type="entry name" value="RPN1_N"/>
</dbReference>
<dbReference type="GO" id="GO:0005634">
    <property type="term" value="C:nucleus"/>
    <property type="evidence" value="ECO:0007669"/>
    <property type="project" value="TreeGrafter"/>
</dbReference>
<comment type="function">
    <text evidence="1 8">Component of the 26S proteasome, a multiprotein complex involved in the ATP-dependent degradation of ubiquitinated proteins. This complex plays a key role in the maintenance of protein homeostasis by removing misfolded or damaged proteins, which could impair cellular functions, and by removing proteins whose functions are no longer required. Therefore, the proteasome participates in numerous cellular processes, including cell cycle progression, apoptosis, or DNA damage repair.</text>
</comment>
<dbReference type="PANTHER" id="PTHR10943">
    <property type="entry name" value="26S PROTEASOME NON-ATPASE REGULATORY SUBUNIT"/>
    <property type="match status" value="1"/>
</dbReference>
<dbReference type="Proteomes" id="UP000700334">
    <property type="component" value="Unassembled WGS sequence"/>
</dbReference>
<dbReference type="SUPFAM" id="SSF48371">
    <property type="entry name" value="ARM repeat"/>
    <property type="match status" value="1"/>
</dbReference>
<evidence type="ECO:0000259" key="11">
    <source>
        <dbReference type="Pfam" id="PF18051"/>
    </source>
</evidence>
<dbReference type="GO" id="GO:0043161">
    <property type="term" value="P:proteasome-mediated ubiquitin-dependent protein catabolic process"/>
    <property type="evidence" value="ECO:0007669"/>
    <property type="project" value="TreeGrafter"/>
</dbReference>
<dbReference type="Pfam" id="PF01851">
    <property type="entry name" value="PC_rep"/>
    <property type="match status" value="2"/>
</dbReference>
<feature type="domain" description="26S proteasome non-ATPase regulatory subunit RPN1 C-terminal" evidence="11">
    <location>
        <begin position="973"/>
        <end position="1026"/>
    </location>
</feature>
<evidence type="ECO:0000313" key="12">
    <source>
        <dbReference type="EMBL" id="KAG8516024.1"/>
    </source>
</evidence>
<evidence type="ECO:0000259" key="10">
    <source>
        <dbReference type="Pfam" id="PF17781"/>
    </source>
</evidence>
<evidence type="ECO:0000256" key="9">
    <source>
        <dbReference type="SAM" id="MobiDB-lite"/>
    </source>
</evidence>
<comment type="function">
    <text evidence="2">Binds to the intracellular domain of tumor necrosis factor type 1 receptor. The binding domain of TRAP1 and TRAP2 resides outside the death domain of TNFR1.</text>
</comment>
<comment type="similarity">
    <text evidence="3 8">Belongs to the proteasome subunit S2 family.</text>
</comment>
<evidence type="ECO:0000256" key="6">
    <source>
        <dbReference type="ARBA" id="ARBA00022942"/>
    </source>
</evidence>
<evidence type="ECO:0000256" key="2">
    <source>
        <dbReference type="ARBA" id="ARBA00004031"/>
    </source>
</evidence>
<evidence type="ECO:0000256" key="1">
    <source>
        <dbReference type="ARBA" id="ARBA00002362"/>
    </source>
</evidence>
<organism evidence="12 13">
    <name type="scientific">Galemys pyrenaicus</name>
    <name type="common">Iberian desman</name>
    <name type="synonym">Pyrenean desman</name>
    <dbReference type="NCBI Taxonomy" id="202257"/>
    <lineage>
        <taxon>Eukaryota</taxon>
        <taxon>Metazoa</taxon>
        <taxon>Chordata</taxon>
        <taxon>Craniata</taxon>
        <taxon>Vertebrata</taxon>
        <taxon>Euteleostomi</taxon>
        <taxon>Mammalia</taxon>
        <taxon>Eutheria</taxon>
        <taxon>Laurasiatheria</taxon>
        <taxon>Eulipotyphla</taxon>
        <taxon>Talpidae</taxon>
        <taxon>Galemys</taxon>
    </lineage>
</organism>
<feature type="region of interest" description="Disordered" evidence="9">
    <location>
        <begin position="1"/>
        <end position="118"/>
    </location>
</feature>
<evidence type="ECO:0000256" key="7">
    <source>
        <dbReference type="ARBA" id="ARBA00046857"/>
    </source>
</evidence>
<gene>
    <name evidence="12" type="ORF">J0S82_000646</name>
</gene>
<comment type="subunit">
    <text evidence="7">Component of the 19S proteasome regulatory particle complex. The 26S proteasome consists of a 20S core particle (CP) and two 19S regulatory subunits (RP). The regulatory particle is made of a lid composed of 9 subunits, a base containing 6 ATPases and few additional components including PSMD2. Interacts with RPGRIP1L. Interacts with CRY1 in a KDM8-dependent manner. Interacts (via C-terminus) with phosphatase UBLCP1 (via ubiquitin-like domain); the interaction recruits UBLCP1 to the 19S regulatory particle where it dephosphorylates 19S subunit PSMC2/RPT1 which impairs PSMC2 ATPase activity and disrupts 26S proteasome assembly.</text>
</comment>
<protein>
    <recommendedName>
        <fullName evidence="4 8">26S proteasome non-ATPase regulatory subunit 2</fullName>
    </recommendedName>
</protein>
<dbReference type="InterPro" id="IPR041433">
    <property type="entry name" value="RPN1_C"/>
</dbReference>
<feature type="region of interest" description="Disordered" evidence="9">
    <location>
        <begin position="743"/>
        <end position="765"/>
    </location>
</feature>
<name>A0A8J6DPM2_GALPY</name>
<evidence type="ECO:0000256" key="5">
    <source>
        <dbReference type="ARBA" id="ARBA00022737"/>
    </source>
</evidence>
<feature type="compositionally biased region" description="Basic and acidic residues" evidence="9">
    <location>
        <begin position="743"/>
        <end position="763"/>
    </location>
</feature>
<dbReference type="InterPro" id="IPR002015">
    <property type="entry name" value="Proteasome/cyclosome_rpt"/>
</dbReference>
<dbReference type="GO" id="GO:0008540">
    <property type="term" value="C:proteasome regulatory particle, base subcomplex"/>
    <property type="evidence" value="ECO:0007669"/>
    <property type="project" value="UniProtKB-UniRule"/>
</dbReference>
<keyword evidence="5" id="KW-0677">Repeat</keyword>
<dbReference type="GO" id="GO:0030234">
    <property type="term" value="F:enzyme regulator activity"/>
    <property type="evidence" value="ECO:0007669"/>
    <property type="project" value="UniProtKB-UniRule"/>
</dbReference>
<dbReference type="EMBL" id="JAGFMF010011690">
    <property type="protein sequence ID" value="KAG8516024.1"/>
    <property type="molecule type" value="Genomic_DNA"/>
</dbReference>
<dbReference type="Pfam" id="PF17781">
    <property type="entry name" value="RPN1_RPN2_N"/>
    <property type="match status" value="2"/>
</dbReference>
<dbReference type="FunFam" id="1.25.10.10:FF:000026">
    <property type="entry name" value="26S proteasome non-ATPase regulatory subunit 2"/>
    <property type="match status" value="1"/>
</dbReference>
<keyword evidence="6 8" id="KW-0647">Proteasome</keyword>
<evidence type="ECO:0000313" key="13">
    <source>
        <dbReference type="Proteomes" id="UP000700334"/>
    </source>
</evidence>
<dbReference type="GO" id="GO:0042176">
    <property type="term" value="P:regulation of protein catabolic process"/>
    <property type="evidence" value="ECO:0007669"/>
    <property type="project" value="InterPro"/>
</dbReference>
<feature type="domain" description="RPN1 N-terminal" evidence="10">
    <location>
        <begin position="404"/>
        <end position="474"/>
    </location>
</feature>
<keyword evidence="13" id="KW-1185">Reference proteome</keyword>
<accession>A0A8J6DPM2</accession>
<dbReference type="GO" id="GO:0034515">
    <property type="term" value="C:proteasome storage granule"/>
    <property type="evidence" value="ECO:0007669"/>
    <property type="project" value="TreeGrafter"/>
</dbReference>